<dbReference type="InterPro" id="IPR029060">
    <property type="entry name" value="PIN-like_dom_sf"/>
</dbReference>
<accession>A0A6A4JHE6</accession>
<sequence>MLTGTFIILIENARLEGESTTIVVDGMSCLRYMYGDLPWIPGGQVKEFVENVKDFAMRFISLGAELVFYFDGPPAEVKIDEWKRRRLETMDKINNLMDKLNAGVPASSLEGSDWQVLPPNIGTLSGVVLKEIGCKVIRSIGECDEEISRYAYQNRCLAILGQDTDFVIYPGARHYWSVKHFNKHNMTTLEYSGRKLASMLYLRFDQLPLLATLLGNDIIRREDLRSFHHSFANRYYTPRNVSFYKTVHNVAGFIRRYPSGDELTPYLRQLAHQVFHDESKWTLLQDSIQSYNITQQPKDDLECQTGIENWDTVLRLARDMHISGATPQLYGAIVRGIYNCSTCLEDYRLDDLPPNQVILRKLRQKIYGILLYDKPKVGDEPHVVRELAVSGPRSIDSYASNPAIPPRVPHPGLVALWSNDNLLEDMRWDLLCDAVDIDHRLVRDSGIPLRLAIFVLTLKYLMDEGMKLQMFELNALISSAVVLVDYNSEKLKRLPLDPLDTRALRLFTLVARSYGSLILLNSSCGNPIPAQDANSHNYQDGKLYHQTYRMSKNGSKISELCEHRINHIEVFNAIFSILPVDKAVTPVAV</sequence>
<evidence type="ECO:0000256" key="1">
    <source>
        <dbReference type="ARBA" id="ARBA00009495"/>
    </source>
</evidence>
<reference evidence="2" key="1">
    <citation type="journal article" date="2021" name="Mol. Ecol. Resour.">
        <title>Apolygus lucorum genome provides insights into omnivorousness and mesophyll feeding.</title>
        <authorList>
            <person name="Liu Y."/>
            <person name="Liu H."/>
            <person name="Wang H."/>
            <person name="Huang T."/>
            <person name="Liu B."/>
            <person name="Yang B."/>
            <person name="Yin L."/>
            <person name="Li B."/>
            <person name="Zhang Y."/>
            <person name="Zhang S."/>
            <person name="Jiang F."/>
            <person name="Zhang X."/>
            <person name="Ren Y."/>
            <person name="Wang B."/>
            <person name="Wang S."/>
            <person name="Lu Y."/>
            <person name="Wu K."/>
            <person name="Fan W."/>
            <person name="Wang G."/>
        </authorList>
    </citation>
    <scope>NUCLEOTIDE SEQUENCE</scope>
    <source>
        <strain evidence="2">12Hb</strain>
    </source>
</reference>
<evidence type="ECO:0008006" key="4">
    <source>
        <dbReference type="Google" id="ProtNLM"/>
    </source>
</evidence>
<dbReference type="InterPro" id="IPR026784">
    <property type="entry name" value="Coact_PPARg"/>
</dbReference>
<name>A0A6A4JHE6_APOLU</name>
<dbReference type="OrthoDB" id="6354174at2759"/>
<organism evidence="2 3">
    <name type="scientific">Apolygus lucorum</name>
    <name type="common">Small green plant bug</name>
    <name type="synonym">Lygocoris lucorum</name>
    <dbReference type="NCBI Taxonomy" id="248454"/>
    <lineage>
        <taxon>Eukaryota</taxon>
        <taxon>Metazoa</taxon>
        <taxon>Ecdysozoa</taxon>
        <taxon>Arthropoda</taxon>
        <taxon>Hexapoda</taxon>
        <taxon>Insecta</taxon>
        <taxon>Pterygota</taxon>
        <taxon>Neoptera</taxon>
        <taxon>Paraneoptera</taxon>
        <taxon>Hemiptera</taxon>
        <taxon>Heteroptera</taxon>
        <taxon>Panheteroptera</taxon>
        <taxon>Cimicomorpha</taxon>
        <taxon>Miridae</taxon>
        <taxon>Mirini</taxon>
        <taxon>Apolygus</taxon>
    </lineage>
</organism>
<dbReference type="SUPFAM" id="SSF88723">
    <property type="entry name" value="PIN domain-like"/>
    <property type="match status" value="1"/>
</dbReference>
<gene>
    <name evidence="2" type="ORF">GE061_019648</name>
</gene>
<evidence type="ECO:0000313" key="2">
    <source>
        <dbReference type="EMBL" id="KAF6205475.1"/>
    </source>
</evidence>
<dbReference type="EMBL" id="WIXP02000009">
    <property type="protein sequence ID" value="KAF6205475.1"/>
    <property type="molecule type" value="Genomic_DNA"/>
</dbReference>
<dbReference type="AlphaFoldDB" id="A0A6A4JHE6"/>
<protein>
    <recommendedName>
        <fullName evidence="4">Asteroid domain-containing protein</fullName>
    </recommendedName>
</protein>
<comment type="caution">
    <text evidence="2">The sequence shown here is derived from an EMBL/GenBank/DDBJ whole genome shotgun (WGS) entry which is preliminary data.</text>
</comment>
<dbReference type="PANTHER" id="PTHR15976:SF17">
    <property type="entry name" value="CONSTITUTIVE COACTIVATOR OF PEROXISOME PROLIFERATOR-ACTIVATED RECEPTOR GAMMA"/>
    <property type="match status" value="1"/>
</dbReference>
<proteinExistence type="inferred from homology"/>
<dbReference type="Gene3D" id="3.40.50.1010">
    <property type="entry name" value="5'-nuclease"/>
    <property type="match status" value="1"/>
</dbReference>
<dbReference type="PANTHER" id="PTHR15976">
    <property type="entry name" value="CONSTITUTIVE COACTIVATOR OF PEROXISOME PROLIFERATOR-ACTIVATED RECEPTOR GAMMA"/>
    <property type="match status" value="1"/>
</dbReference>
<evidence type="ECO:0000313" key="3">
    <source>
        <dbReference type="Proteomes" id="UP000466442"/>
    </source>
</evidence>
<dbReference type="Proteomes" id="UP000466442">
    <property type="component" value="Linkage Group LG9"/>
</dbReference>
<dbReference type="GO" id="GO:0005634">
    <property type="term" value="C:nucleus"/>
    <property type="evidence" value="ECO:0007669"/>
    <property type="project" value="TreeGrafter"/>
</dbReference>
<comment type="similarity">
    <text evidence="1">Belongs to the constitutive coactivator of PPAR-gamma family.</text>
</comment>
<keyword evidence="3" id="KW-1185">Reference proteome</keyword>